<dbReference type="PIRSF" id="PIRSF006268">
    <property type="entry name" value="ApbE"/>
    <property type="match status" value="1"/>
</dbReference>
<evidence type="ECO:0000256" key="6">
    <source>
        <dbReference type="ARBA" id="ARBA00022827"/>
    </source>
</evidence>
<evidence type="ECO:0000256" key="3">
    <source>
        <dbReference type="ARBA" id="ARBA00022630"/>
    </source>
</evidence>
<evidence type="ECO:0000256" key="12">
    <source>
        <dbReference type="RuleBase" id="RU363002"/>
    </source>
</evidence>
<dbReference type="AlphaFoldDB" id="A0A1A7CA37"/>
<keyword evidence="12" id="KW-0472">Membrane</keyword>
<dbReference type="Gene3D" id="3.10.520.10">
    <property type="entry name" value="ApbE-like domains"/>
    <property type="match status" value="1"/>
</dbReference>
<dbReference type="Pfam" id="PF02424">
    <property type="entry name" value="ApbE"/>
    <property type="match status" value="1"/>
</dbReference>
<evidence type="ECO:0000256" key="4">
    <source>
        <dbReference type="ARBA" id="ARBA00022679"/>
    </source>
</evidence>
<dbReference type="PANTHER" id="PTHR30040">
    <property type="entry name" value="THIAMINE BIOSYNTHESIS LIPOPROTEIN APBE"/>
    <property type="match status" value="1"/>
</dbReference>
<name>A0A1A7CA37_9BURK</name>
<comment type="catalytic activity">
    <reaction evidence="9 10 12">
        <text>L-threonyl-[protein] + FAD = FMN-L-threonyl-[protein] + AMP + H(+)</text>
        <dbReference type="Rhea" id="RHEA:36847"/>
        <dbReference type="Rhea" id="RHEA-COMP:11060"/>
        <dbReference type="Rhea" id="RHEA-COMP:11061"/>
        <dbReference type="ChEBI" id="CHEBI:15378"/>
        <dbReference type="ChEBI" id="CHEBI:30013"/>
        <dbReference type="ChEBI" id="CHEBI:57692"/>
        <dbReference type="ChEBI" id="CHEBI:74257"/>
        <dbReference type="ChEBI" id="CHEBI:456215"/>
        <dbReference type="EC" id="2.7.1.180"/>
    </reaction>
</comment>
<dbReference type="STRING" id="1747903.ASR47_10393"/>
<dbReference type="GO" id="GO:0016740">
    <property type="term" value="F:transferase activity"/>
    <property type="evidence" value="ECO:0007669"/>
    <property type="project" value="UniProtKB-UniRule"/>
</dbReference>
<feature type="binding site" evidence="11">
    <location>
        <position position="283"/>
    </location>
    <ligand>
        <name>Mg(2+)</name>
        <dbReference type="ChEBI" id="CHEBI:18420"/>
    </ligand>
</feature>
<evidence type="ECO:0000256" key="9">
    <source>
        <dbReference type="ARBA" id="ARBA00048540"/>
    </source>
</evidence>
<dbReference type="SUPFAM" id="SSF143631">
    <property type="entry name" value="ApbE-like"/>
    <property type="match status" value="1"/>
</dbReference>
<evidence type="ECO:0000256" key="1">
    <source>
        <dbReference type="ARBA" id="ARBA00011955"/>
    </source>
</evidence>
<reference evidence="13 14" key="1">
    <citation type="submission" date="2016-04" db="EMBL/GenBank/DDBJ databases">
        <title>Draft genome sequence of Janthinobacterium psychrotolerans sp. nov., isolated from freshwater sediments in Denmark.</title>
        <authorList>
            <person name="Gong X."/>
            <person name="Skrivergaard S."/>
            <person name="Korsgaard B.S."/>
            <person name="Schreiber L."/>
            <person name="Marshall I.P."/>
            <person name="Finster K."/>
            <person name="Schramm A."/>
        </authorList>
    </citation>
    <scope>NUCLEOTIDE SEQUENCE [LARGE SCALE GENOMIC DNA]</scope>
    <source>
        <strain evidence="13 14">S3-2</strain>
    </source>
</reference>
<dbReference type="GO" id="GO:0046872">
    <property type="term" value="F:metal ion binding"/>
    <property type="evidence" value="ECO:0007669"/>
    <property type="project" value="UniProtKB-UniRule"/>
</dbReference>
<evidence type="ECO:0000256" key="10">
    <source>
        <dbReference type="PIRNR" id="PIRNR006268"/>
    </source>
</evidence>
<evidence type="ECO:0000313" key="13">
    <source>
        <dbReference type="EMBL" id="OBV41630.1"/>
    </source>
</evidence>
<evidence type="ECO:0000313" key="14">
    <source>
        <dbReference type="Proteomes" id="UP000092713"/>
    </source>
</evidence>
<dbReference type="RefSeq" id="WP_065305813.1">
    <property type="nucleotide sequence ID" value="NZ_LOCQ01000024.1"/>
</dbReference>
<evidence type="ECO:0000256" key="5">
    <source>
        <dbReference type="ARBA" id="ARBA00022723"/>
    </source>
</evidence>
<dbReference type="PROSITE" id="PS51257">
    <property type="entry name" value="PROKAR_LIPOPROTEIN"/>
    <property type="match status" value="1"/>
</dbReference>
<keyword evidence="5 10" id="KW-0479">Metal-binding</keyword>
<evidence type="ECO:0000256" key="8">
    <source>
        <dbReference type="ARBA" id="ARBA00031306"/>
    </source>
</evidence>
<dbReference type="Proteomes" id="UP000092713">
    <property type="component" value="Unassembled WGS sequence"/>
</dbReference>
<dbReference type="EMBL" id="LOCQ01000024">
    <property type="protein sequence ID" value="OBV41630.1"/>
    <property type="molecule type" value="Genomic_DNA"/>
</dbReference>
<organism evidence="13 14">
    <name type="scientific">Janthinobacterium psychrotolerans</name>
    <dbReference type="NCBI Taxonomy" id="1747903"/>
    <lineage>
        <taxon>Bacteria</taxon>
        <taxon>Pseudomonadati</taxon>
        <taxon>Pseudomonadota</taxon>
        <taxon>Betaproteobacteria</taxon>
        <taxon>Burkholderiales</taxon>
        <taxon>Oxalobacteraceae</taxon>
        <taxon>Janthinobacterium</taxon>
    </lineage>
</organism>
<keyword evidence="12" id="KW-1003">Cell membrane</keyword>
<feature type="binding site" evidence="11">
    <location>
        <position position="169"/>
    </location>
    <ligand>
        <name>Mg(2+)</name>
        <dbReference type="ChEBI" id="CHEBI:18420"/>
    </ligand>
</feature>
<dbReference type="OrthoDB" id="9778595at2"/>
<comment type="similarity">
    <text evidence="10 12">Belongs to the ApbE family.</text>
</comment>
<keyword evidence="12 13" id="KW-0449">Lipoprotein</keyword>
<keyword evidence="3 10" id="KW-0285">Flavoprotein</keyword>
<comment type="subcellular location">
    <subcellularLocation>
        <location evidence="12">Cell inner membrane</location>
        <topology evidence="12">Lipid-anchor</topology>
        <orientation evidence="12">Periplasmic side</orientation>
    </subcellularLocation>
</comment>
<keyword evidence="7 10" id="KW-0460">Magnesium</keyword>
<accession>A0A1A7CA37</accession>
<sequence>MKRRSFLTASLGAIAAGSCAWPRHAPVHTGVALAFGTTIQIALVHADEQVARTAIADALAAAQRVDHLMSIYRPGSQVYQLNRDGVLHQPDPHLLAVLAQARALSQLTRGAFDITVQPLWRAWNEALARGVLPAPAQRRQARARVDWRQVAFDARRVTLAPGMAITLNGLAQGYAADMALAAVQAHGVRHALLDTGEFVARGRKRAHQPWTLGVRDPRREQALAATLFINGCGVATSGDYASSFTPDHLHHHIFDPAAGDSPQELASVTVMAPTGMLADGLSTAFMVLGREKAALLAASLAGVDLLAIDKQGREWRSAGFAPQAA</sequence>
<evidence type="ECO:0000256" key="2">
    <source>
        <dbReference type="ARBA" id="ARBA00016337"/>
    </source>
</evidence>
<comment type="function">
    <text evidence="12">Flavin transferase that catalyzes the transfer of the FMN moiety of FAD and its covalent binding to the hydroxyl group of a threonine residue in a target flavoprotein.</text>
</comment>
<dbReference type="GO" id="GO:0005886">
    <property type="term" value="C:plasma membrane"/>
    <property type="evidence" value="ECO:0007669"/>
    <property type="project" value="UniProtKB-SubCell"/>
</dbReference>
<feature type="binding site" evidence="11">
    <location>
        <position position="279"/>
    </location>
    <ligand>
        <name>Mg(2+)</name>
        <dbReference type="ChEBI" id="CHEBI:18420"/>
    </ligand>
</feature>
<keyword evidence="14" id="KW-1185">Reference proteome</keyword>
<dbReference type="PANTHER" id="PTHR30040:SF2">
    <property type="entry name" value="FAD:PROTEIN FMN TRANSFERASE"/>
    <property type="match status" value="1"/>
</dbReference>
<evidence type="ECO:0000256" key="11">
    <source>
        <dbReference type="PIRSR" id="PIRSR006268-2"/>
    </source>
</evidence>
<proteinExistence type="inferred from homology"/>
<gene>
    <name evidence="13" type="ORF">ASR47_10393</name>
</gene>
<dbReference type="InterPro" id="IPR024932">
    <property type="entry name" value="ApbE"/>
</dbReference>
<keyword evidence="6 10" id="KW-0274">FAD</keyword>
<keyword evidence="4 10" id="KW-0808">Transferase</keyword>
<keyword evidence="12" id="KW-0997">Cell inner membrane</keyword>
<dbReference type="InterPro" id="IPR003374">
    <property type="entry name" value="ApbE-like_sf"/>
</dbReference>
<evidence type="ECO:0000256" key="7">
    <source>
        <dbReference type="ARBA" id="ARBA00022842"/>
    </source>
</evidence>
<comment type="caution">
    <text evidence="13">The sequence shown here is derived from an EMBL/GenBank/DDBJ whole genome shotgun (WGS) entry which is preliminary data.</text>
</comment>
<comment type="cofactor">
    <cofactor evidence="11">
        <name>Mg(2+)</name>
        <dbReference type="ChEBI" id="CHEBI:18420"/>
    </cofactor>
    <cofactor evidence="11">
        <name>Mn(2+)</name>
        <dbReference type="ChEBI" id="CHEBI:29035"/>
    </cofactor>
    <text evidence="11">Magnesium. Can also use manganese.</text>
</comment>
<protein>
    <recommendedName>
        <fullName evidence="2 10">FAD:protein FMN transferase</fullName>
        <ecNumber evidence="1 10">2.7.1.180</ecNumber>
    </recommendedName>
    <alternativeName>
        <fullName evidence="8 10">Flavin transferase</fullName>
    </alternativeName>
</protein>
<dbReference type="EC" id="2.7.1.180" evidence="1 10"/>